<dbReference type="Gene3D" id="1.25.40.20">
    <property type="entry name" value="Ankyrin repeat-containing domain"/>
    <property type="match status" value="1"/>
</dbReference>
<reference evidence="1 2" key="1">
    <citation type="submission" date="2019-05" db="EMBL/GenBank/DDBJ databases">
        <authorList>
            <consortium name="Pathogen Informatics"/>
        </authorList>
    </citation>
    <scope>NUCLEOTIDE SEQUENCE [LARGE SCALE GENOMIC DNA]</scope>
    <source>
        <strain evidence="1 2">NCTC12971</strain>
    </source>
</reference>
<sequence length="257" mass="28783">MRRVIMAMALMFSVFMVQGCKKSMEYEPKDFFDGSQLEIAQLIYDGDEAKLKQKLPSVSKEELNRPAKAEMTLLFWSVLNSIYDKTAQERLRIITDLVKAGADPLQPRSKGGSSPAEFVLKGDKGIWIKAMLNGGLSPNAKDKTFNEPIVFETLKAKNTETLKTMLEYGADINIKDSLGDTLLIESVDSYSFDHAILLLEKGADDKIKGNSGWTMGNQLQRFISRDQGDADDKDKIEKIKELLIKNGGDWPPQPVEK</sequence>
<evidence type="ECO:0000313" key="2">
    <source>
        <dbReference type="Proteomes" id="UP000307968"/>
    </source>
</evidence>
<dbReference type="GeneID" id="61765071"/>
<organism evidence="1 2">
    <name type="scientific">Serratia rubidaea</name>
    <name type="common">Serratia marinorubra</name>
    <dbReference type="NCBI Taxonomy" id="61652"/>
    <lineage>
        <taxon>Bacteria</taxon>
        <taxon>Pseudomonadati</taxon>
        <taxon>Pseudomonadota</taxon>
        <taxon>Gammaproteobacteria</taxon>
        <taxon>Enterobacterales</taxon>
        <taxon>Yersiniaceae</taxon>
        <taxon>Serratia</taxon>
    </lineage>
</organism>
<gene>
    <name evidence="1" type="ORF">NCTC12971_01896</name>
</gene>
<accession>A0A4U9HCM7</accession>
<proteinExistence type="predicted"/>
<dbReference type="PROSITE" id="PS51257">
    <property type="entry name" value="PROKAR_LIPOPROTEIN"/>
    <property type="match status" value="1"/>
</dbReference>
<dbReference type="SUPFAM" id="SSF48403">
    <property type="entry name" value="Ankyrin repeat"/>
    <property type="match status" value="1"/>
</dbReference>
<dbReference type="EMBL" id="LR590463">
    <property type="protein sequence ID" value="VTP61385.1"/>
    <property type="molecule type" value="Genomic_DNA"/>
</dbReference>
<name>A0A4U9HCM7_SERRU</name>
<dbReference type="AlphaFoldDB" id="A0A4U9HCM7"/>
<dbReference type="InterPro" id="IPR036770">
    <property type="entry name" value="Ankyrin_rpt-contain_sf"/>
</dbReference>
<dbReference type="Proteomes" id="UP000307968">
    <property type="component" value="Chromosome"/>
</dbReference>
<evidence type="ECO:0000313" key="1">
    <source>
        <dbReference type="EMBL" id="VTP61385.1"/>
    </source>
</evidence>
<protein>
    <submittedName>
        <fullName evidence="1">Ankyrin repeats (3 copies)</fullName>
    </submittedName>
</protein>
<dbReference type="RefSeq" id="WP_054307814.1">
    <property type="nucleotide sequence ID" value="NZ_CAMIPJ010000003.1"/>
</dbReference>